<dbReference type="Gene3D" id="1.10.238.10">
    <property type="entry name" value="EF-hand"/>
    <property type="match status" value="2"/>
</dbReference>
<reference evidence="4 5" key="1">
    <citation type="submission" date="2022-04" db="EMBL/GenBank/DDBJ databases">
        <title>Rhizobium coralii sp. nov., isolated from coral Turbinaria peltata.</title>
        <authorList>
            <person name="Sun H."/>
        </authorList>
    </citation>
    <scope>NUCLEOTIDE SEQUENCE [LARGE SCALE GENOMIC DNA]</scope>
    <source>
        <strain evidence="4 5">NTR19</strain>
    </source>
</reference>
<evidence type="ECO:0000313" key="5">
    <source>
        <dbReference type="Proteomes" id="UP001202827"/>
    </source>
</evidence>
<comment type="caution">
    <text evidence="4">The sequence shown here is derived from an EMBL/GenBank/DDBJ whole genome shotgun (WGS) entry which is preliminary data.</text>
</comment>
<dbReference type="Proteomes" id="UP001202827">
    <property type="component" value="Unassembled WGS sequence"/>
</dbReference>
<dbReference type="SUPFAM" id="SSF47473">
    <property type="entry name" value="EF-hand"/>
    <property type="match status" value="1"/>
</dbReference>
<evidence type="ECO:0000259" key="3">
    <source>
        <dbReference type="PROSITE" id="PS50222"/>
    </source>
</evidence>
<dbReference type="SMART" id="SM00054">
    <property type="entry name" value="EFh"/>
    <property type="match status" value="2"/>
</dbReference>
<feature type="signal peptide" evidence="2">
    <location>
        <begin position="1"/>
        <end position="25"/>
    </location>
</feature>
<dbReference type="InterPro" id="IPR018247">
    <property type="entry name" value="EF_Hand_1_Ca_BS"/>
</dbReference>
<keyword evidence="2" id="KW-0732">Signal</keyword>
<feature type="chain" id="PRO_5045524266" evidence="2">
    <location>
        <begin position="26"/>
        <end position="217"/>
    </location>
</feature>
<proteinExistence type="predicted"/>
<dbReference type="InterPro" id="IPR011992">
    <property type="entry name" value="EF-hand-dom_pair"/>
</dbReference>
<dbReference type="PROSITE" id="PS50222">
    <property type="entry name" value="EF_HAND_2"/>
    <property type="match status" value="2"/>
</dbReference>
<dbReference type="EMBL" id="JALPRY010000010">
    <property type="protein sequence ID" value="MCK8780306.1"/>
    <property type="molecule type" value="Genomic_DNA"/>
</dbReference>
<evidence type="ECO:0000256" key="1">
    <source>
        <dbReference type="SAM" id="MobiDB-lite"/>
    </source>
</evidence>
<dbReference type="RefSeq" id="WP_248682957.1">
    <property type="nucleotide sequence ID" value="NZ_JALPRY010000010.1"/>
</dbReference>
<name>A0ABT0IQZ2_9HYPH</name>
<feature type="region of interest" description="Disordered" evidence="1">
    <location>
        <begin position="102"/>
        <end position="162"/>
    </location>
</feature>
<evidence type="ECO:0000313" key="4">
    <source>
        <dbReference type="EMBL" id="MCK8780306.1"/>
    </source>
</evidence>
<dbReference type="Pfam" id="PF13202">
    <property type="entry name" value="EF-hand_5"/>
    <property type="match status" value="4"/>
</dbReference>
<feature type="compositionally biased region" description="Basic and acidic residues" evidence="1">
    <location>
        <begin position="142"/>
        <end position="154"/>
    </location>
</feature>
<feature type="compositionally biased region" description="Low complexity" evidence="1">
    <location>
        <begin position="106"/>
        <end position="120"/>
    </location>
</feature>
<feature type="compositionally biased region" description="Basic and acidic residues" evidence="1">
    <location>
        <begin position="122"/>
        <end position="133"/>
    </location>
</feature>
<evidence type="ECO:0000256" key="2">
    <source>
        <dbReference type="SAM" id="SignalP"/>
    </source>
</evidence>
<gene>
    <name evidence="4" type="ORF">M0654_09965</name>
</gene>
<keyword evidence="5" id="KW-1185">Reference proteome</keyword>
<feature type="domain" description="EF-hand" evidence="3">
    <location>
        <begin position="41"/>
        <end position="76"/>
    </location>
</feature>
<organism evidence="4 5">
    <name type="scientific">Neorhizobium turbinariae</name>
    <dbReference type="NCBI Taxonomy" id="2937795"/>
    <lineage>
        <taxon>Bacteria</taxon>
        <taxon>Pseudomonadati</taxon>
        <taxon>Pseudomonadota</taxon>
        <taxon>Alphaproteobacteria</taxon>
        <taxon>Hyphomicrobiales</taxon>
        <taxon>Rhizobiaceae</taxon>
        <taxon>Rhizobium/Agrobacterium group</taxon>
        <taxon>Neorhizobium</taxon>
    </lineage>
</organism>
<dbReference type="PROSITE" id="PS00018">
    <property type="entry name" value="EF_HAND_1"/>
    <property type="match status" value="3"/>
</dbReference>
<accession>A0ABT0IQZ2</accession>
<feature type="domain" description="EF-hand" evidence="3">
    <location>
        <begin position="171"/>
        <end position="198"/>
    </location>
</feature>
<protein>
    <submittedName>
        <fullName evidence="4">EF-hand domain-containing protein</fullName>
    </submittedName>
</protein>
<sequence length="217" mass="24248">MNARKIILTTLSAALVAGAAIPAFAAPGDRGRHAVPRGAAMQDVMFVRLLKKADTNKDGKISKDELTAFQDQLFTAVDANKDGTLTRGEMLDYRQAKREEFRKNARAAASEAQTEQAAPAKPGDEKAEAPRDKRRDHHRRDREHAWRHGGDRGPHHVRWDRHGHRPMGAGIFRMIDDDRDGKITKAEASAATDKLFARMDKNKDNMITIDDLPDRPL</sequence>
<dbReference type="InterPro" id="IPR002048">
    <property type="entry name" value="EF_hand_dom"/>
</dbReference>